<dbReference type="AlphaFoldDB" id="A0A6I4INI7"/>
<sequence>MKKIFYPVIAVALSIAFESCTSKSDKSATMSTDSLLPDSSGFNQTINGKQVKLFKLKGENGMEAAITNFGGRVVSLLVKSAAGKMVDVVAGFDDLKGYQGSASNYYGALIGRYGNRIAKGHFNLNGTDYTLFINNKPNSLHGGKVGFDSKVWDAKMLNEHTLELTYHSADMEEGYPGNLDVKVTYAVTKYNSLSITYEAKTDKLTVINLTNHSYFNLNGWGSGDILKHIIQINADAYTPVDSTLIPTGKIADVKGTPFDFRAPLPIGDRIDANDGQITFGKGYDHNFVLNKHSTQLPVVTVSGDKTGLVMKVFTTEPGVQFYTGNFMKGDSKMKGGHPDAYRNAFCLETQHFPDSPNQPNFPSTVLKPGKVYKSLTYYQFEKH</sequence>
<evidence type="ECO:0000313" key="18">
    <source>
        <dbReference type="EMBL" id="QQL48671.1"/>
    </source>
</evidence>
<dbReference type="Pfam" id="PF01263">
    <property type="entry name" value="Aldose_epim"/>
    <property type="match status" value="1"/>
</dbReference>
<comment type="catalytic activity">
    <reaction evidence="1 14">
        <text>alpha-D-glucose = beta-D-glucose</text>
        <dbReference type="Rhea" id="RHEA:10264"/>
        <dbReference type="ChEBI" id="CHEBI:15903"/>
        <dbReference type="ChEBI" id="CHEBI:17925"/>
        <dbReference type="EC" id="5.1.3.3"/>
    </reaction>
</comment>
<dbReference type="GO" id="GO:0033499">
    <property type="term" value="P:galactose catabolic process via UDP-galactose, Leloir pathway"/>
    <property type="evidence" value="ECO:0007669"/>
    <property type="project" value="TreeGrafter"/>
</dbReference>
<comment type="pathway">
    <text evidence="4 14">Carbohydrate metabolism; hexose metabolism.</text>
</comment>
<dbReference type="InterPro" id="IPR011013">
    <property type="entry name" value="Gal_mutarotase_sf_dom"/>
</dbReference>
<evidence type="ECO:0000256" key="4">
    <source>
        <dbReference type="ARBA" id="ARBA00005028"/>
    </source>
</evidence>
<dbReference type="RefSeq" id="WP_157525379.1">
    <property type="nucleotide sequence ID" value="NZ_CP066775.1"/>
</dbReference>
<dbReference type="InterPro" id="IPR047215">
    <property type="entry name" value="Galactose_mutarotase-like"/>
</dbReference>
<dbReference type="CDD" id="cd09019">
    <property type="entry name" value="galactose_mutarotase_like"/>
    <property type="match status" value="1"/>
</dbReference>
<keyword evidence="12 14" id="KW-0413">Isomerase</keyword>
<keyword evidence="10" id="KW-0597">Phosphoprotein</keyword>
<evidence type="ECO:0000256" key="9">
    <source>
        <dbReference type="ARBA" id="ARBA00022490"/>
    </source>
</evidence>
<evidence type="ECO:0000256" key="5">
    <source>
        <dbReference type="ARBA" id="ARBA00006206"/>
    </source>
</evidence>
<evidence type="ECO:0000256" key="6">
    <source>
        <dbReference type="ARBA" id="ARBA00011245"/>
    </source>
</evidence>
<evidence type="ECO:0000256" key="1">
    <source>
        <dbReference type="ARBA" id="ARBA00001614"/>
    </source>
</evidence>
<evidence type="ECO:0000256" key="7">
    <source>
        <dbReference type="ARBA" id="ARBA00013185"/>
    </source>
</evidence>
<comment type="subcellular location">
    <subcellularLocation>
        <location evidence="3">Cytoplasm</location>
    </subcellularLocation>
</comment>
<dbReference type="UniPathway" id="UPA00242"/>
<keyword evidence="11" id="KW-0106">Calcium</keyword>
<evidence type="ECO:0000256" key="17">
    <source>
        <dbReference type="PIRSR" id="PIRSR005096-3"/>
    </source>
</evidence>
<dbReference type="InterPro" id="IPR018052">
    <property type="entry name" value="Ald1_epimerase_CS"/>
</dbReference>
<keyword evidence="13 14" id="KW-0119">Carbohydrate metabolism</keyword>
<dbReference type="Proteomes" id="UP000429232">
    <property type="component" value="Chromosome"/>
</dbReference>
<dbReference type="KEGG" id="mgik:GO620_010815"/>
<proteinExistence type="inferred from homology"/>
<protein>
    <recommendedName>
        <fullName evidence="8 14">Aldose 1-epimerase</fullName>
        <ecNumber evidence="7 14">5.1.3.3</ecNumber>
    </recommendedName>
</protein>
<dbReference type="GO" id="GO:0005737">
    <property type="term" value="C:cytoplasm"/>
    <property type="evidence" value="ECO:0007669"/>
    <property type="project" value="UniProtKB-SubCell"/>
</dbReference>
<accession>A0A6I4INI7</accession>
<keyword evidence="9" id="KW-0963">Cytoplasm</keyword>
<dbReference type="GO" id="GO:0030246">
    <property type="term" value="F:carbohydrate binding"/>
    <property type="evidence" value="ECO:0007669"/>
    <property type="project" value="InterPro"/>
</dbReference>
<feature type="active site" description="Proton donor" evidence="15">
    <location>
        <position position="212"/>
    </location>
</feature>
<evidence type="ECO:0000256" key="11">
    <source>
        <dbReference type="ARBA" id="ARBA00022837"/>
    </source>
</evidence>
<dbReference type="NCBIfam" id="NF008277">
    <property type="entry name" value="PRK11055.1"/>
    <property type="match status" value="1"/>
</dbReference>
<dbReference type="PIRSF" id="PIRSF005096">
    <property type="entry name" value="GALM"/>
    <property type="match status" value="1"/>
</dbReference>
<evidence type="ECO:0000256" key="10">
    <source>
        <dbReference type="ARBA" id="ARBA00022553"/>
    </source>
</evidence>
<dbReference type="InterPro" id="IPR015443">
    <property type="entry name" value="Aldose_1-epimerase"/>
</dbReference>
<dbReference type="FunFam" id="2.70.98.10:FF:000003">
    <property type="entry name" value="Aldose 1-epimerase"/>
    <property type="match status" value="1"/>
</dbReference>
<comment type="cofactor">
    <cofactor evidence="2">
        <name>Ca(2+)</name>
        <dbReference type="ChEBI" id="CHEBI:29108"/>
    </cofactor>
</comment>
<feature type="binding site" evidence="17">
    <location>
        <begin position="115"/>
        <end position="116"/>
    </location>
    <ligand>
        <name>beta-D-galactose</name>
        <dbReference type="ChEBI" id="CHEBI:27667"/>
    </ligand>
</feature>
<reference evidence="18 19" key="1">
    <citation type="submission" date="2020-12" db="EMBL/GenBank/DDBJ databases">
        <title>HMF7856_wgs.fasta genome submission.</title>
        <authorList>
            <person name="Kang H."/>
            <person name="Kim H."/>
            <person name="Joh K."/>
        </authorList>
    </citation>
    <scope>NUCLEOTIDE SEQUENCE [LARGE SCALE GENOMIC DNA]</scope>
    <source>
        <strain evidence="18 19">HMF7856</strain>
    </source>
</reference>
<evidence type="ECO:0000256" key="8">
    <source>
        <dbReference type="ARBA" id="ARBA00014165"/>
    </source>
</evidence>
<evidence type="ECO:0000313" key="19">
    <source>
        <dbReference type="Proteomes" id="UP000429232"/>
    </source>
</evidence>
<dbReference type="PANTHER" id="PTHR10091">
    <property type="entry name" value="ALDOSE-1-EPIMERASE"/>
    <property type="match status" value="1"/>
</dbReference>
<dbReference type="EMBL" id="CP066775">
    <property type="protein sequence ID" value="QQL48671.1"/>
    <property type="molecule type" value="Genomic_DNA"/>
</dbReference>
<evidence type="ECO:0000256" key="12">
    <source>
        <dbReference type="ARBA" id="ARBA00023235"/>
    </source>
</evidence>
<feature type="binding site" evidence="17">
    <location>
        <begin position="212"/>
        <end position="214"/>
    </location>
    <ligand>
        <name>beta-D-galactose</name>
        <dbReference type="ChEBI" id="CHEBI:27667"/>
    </ligand>
</feature>
<evidence type="ECO:0000256" key="15">
    <source>
        <dbReference type="PIRSR" id="PIRSR005096-1"/>
    </source>
</evidence>
<dbReference type="GO" id="GO:0006006">
    <property type="term" value="P:glucose metabolic process"/>
    <property type="evidence" value="ECO:0007669"/>
    <property type="project" value="TreeGrafter"/>
</dbReference>
<name>A0A6I4INI7_9SPHI</name>
<dbReference type="InterPro" id="IPR014718">
    <property type="entry name" value="GH-type_carb-bd"/>
</dbReference>
<evidence type="ECO:0000256" key="14">
    <source>
        <dbReference type="PIRNR" id="PIRNR005096"/>
    </source>
</evidence>
<evidence type="ECO:0000256" key="16">
    <source>
        <dbReference type="PIRSR" id="PIRSR005096-2"/>
    </source>
</evidence>
<dbReference type="GO" id="GO:0004034">
    <property type="term" value="F:aldose 1-epimerase activity"/>
    <property type="evidence" value="ECO:0007669"/>
    <property type="project" value="UniProtKB-EC"/>
</dbReference>
<feature type="binding site" evidence="16">
    <location>
        <position position="284"/>
    </location>
    <ligand>
        <name>beta-D-galactose</name>
        <dbReference type="ChEBI" id="CHEBI:27667"/>
    </ligand>
</feature>
<evidence type="ECO:0000256" key="2">
    <source>
        <dbReference type="ARBA" id="ARBA00001913"/>
    </source>
</evidence>
<organism evidence="18 19">
    <name type="scientific">Mucilaginibacter ginkgonis</name>
    <dbReference type="NCBI Taxonomy" id="2682091"/>
    <lineage>
        <taxon>Bacteria</taxon>
        <taxon>Pseudomonadati</taxon>
        <taxon>Bacteroidota</taxon>
        <taxon>Sphingobacteriia</taxon>
        <taxon>Sphingobacteriales</taxon>
        <taxon>Sphingobacteriaceae</taxon>
        <taxon>Mucilaginibacter</taxon>
    </lineage>
</organism>
<dbReference type="Gene3D" id="2.70.98.10">
    <property type="match status" value="1"/>
</dbReference>
<dbReference type="InterPro" id="IPR008183">
    <property type="entry name" value="Aldose_1/G6P_1-epimerase"/>
</dbReference>
<dbReference type="PROSITE" id="PS00545">
    <property type="entry name" value="ALDOSE_1_EPIMERASE"/>
    <property type="match status" value="1"/>
</dbReference>
<dbReference type="SUPFAM" id="SSF74650">
    <property type="entry name" value="Galactose mutarotase-like"/>
    <property type="match status" value="1"/>
</dbReference>
<keyword evidence="19" id="KW-1185">Reference proteome</keyword>
<comment type="subunit">
    <text evidence="6">Monomer.</text>
</comment>
<dbReference type="PANTHER" id="PTHR10091:SF0">
    <property type="entry name" value="GALACTOSE MUTAROTASE"/>
    <property type="match status" value="1"/>
</dbReference>
<dbReference type="EC" id="5.1.3.3" evidence="7 14"/>
<feature type="active site" description="Proton acceptor" evidence="15">
    <location>
        <position position="348"/>
    </location>
</feature>
<evidence type="ECO:0000256" key="3">
    <source>
        <dbReference type="ARBA" id="ARBA00004496"/>
    </source>
</evidence>
<gene>
    <name evidence="18" type="ORF">GO620_010815</name>
</gene>
<evidence type="ECO:0000256" key="13">
    <source>
        <dbReference type="ARBA" id="ARBA00023277"/>
    </source>
</evidence>
<comment type="similarity">
    <text evidence="5 14">Belongs to the aldose epimerase family.</text>
</comment>